<keyword evidence="4 5" id="KW-0720">Serine protease</keyword>
<name>A0AAU7QE83_9GAMM</name>
<keyword evidence="3 5" id="KW-0378">Hydrolase</keyword>
<dbReference type="PANTHER" id="PTHR43806:SF11">
    <property type="entry name" value="CEREVISIN-RELATED"/>
    <property type="match status" value="1"/>
</dbReference>
<evidence type="ECO:0000256" key="3">
    <source>
        <dbReference type="ARBA" id="ARBA00022801"/>
    </source>
</evidence>
<dbReference type="GO" id="GO:0004252">
    <property type="term" value="F:serine-type endopeptidase activity"/>
    <property type="evidence" value="ECO:0007669"/>
    <property type="project" value="UniProtKB-UniRule"/>
</dbReference>
<gene>
    <name evidence="7" type="ORF">ABK905_11235</name>
</gene>
<keyword evidence="2 5" id="KW-0645">Protease</keyword>
<dbReference type="InterPro" id="IPR036852">
    <property type="entry name" value="Peptidase_S8/S53_dom_sf"/>
</dbReference>
<sequence>MKKIAKYSPELVELARVYQVAPDLPNPLLLDLANELQRLDDVEYCDLLSQAGDSPLDWSASWETTEPPLPANTPTPSFLPFQGYIEAGAGMNVRGAWNRAVNGQNIHVLIRDTGVFPNHEDLAQIRQVSSGTGPDHGTASAGVIMARNNGFGMLGIAFNVNASAYNNTEAGMNEVIRDARPGDIVTMSLGSASGNVSLPMIHDRLRWDQLGRLSASGVVVVIGAGNGGVNLRNPPFQDFGDNGVLLAGACVPATGRRVWFSNYNLRNFVNSWGLDVASCGYGDLFNAGANRSYTAEYRGTSAATPLVAGVLALIQSYARNTYRTVFFNWQMLHIINQTGAREGVPDMIGSRPNAEAALRFVDSLFL</sequence>
<reference evidence="7" key="1">
    <citation type="submission" date="2024-06" db="EMBL/GenBank/DDBJ databases">
        <authorList>
            <person name="Coelho C."/>
            <person name="Bento M."/>
            <person name="Garcia E."/>
            <person name="Camelo A."/>
            <person name="Brandao I."/>
            <person name="Espirito Santo C."/>
            <person name="Trovao J."/>
            <person name="Verissimo A."/>
            <person name="Costa J."/>
            <person name="Tiago I."/>
        </authorList>
    </citation>
    <scope>NUCLEOTIDE SEQUENCE</scope>
    <source>
        <strain evidence="7">KWT182</strain>
    </source>
</reference>
<evidence type="ECO:0000259" key="6">
    <source>
        <dbReference type="Pfam" id="PF00082"/>
    </source>
</evidence>
<feature type="active site" description="Charge relay system" evidence="5">
    <location>
        <position position="112"/>
    </location>
</feature>
<evidence type="ECO:0000256" key="5">
    <source>
        <dbReference type="PROSITE-ProRule" id="PRU01240"/>
    </source>
</evidence>
<dbReference type="Pfam" id="PF00082">
    <property type="entry name" value="Peptidase_S8"/>
    <property type="match status" value="1"/>
</dbReference>
<evidence type="ECO:0000256" key="4">
    <source>
        <dbReference type="ARBA" id="ARBA00022825"/>
    </source>
</evidence>
<dbReference type="Gene3D" id="3.40.50.200">
    <property type="entry name" value="Peptidase S8/S53 domain"/>
    <property type="match status" value="1"/>
</dbReference>
<dbReference type="PRINTS" id="PR00723">
    <property type="entry name" value="SUBTILISIN"/>
</dbReference>
<dbReference type="PROSITE" id="PS51892">
    <property type="entry name" value="SUBTILASE"/>
    <property type="match status" value="1"/>
</dbReference>
<evidence type="ECO:0000256" key="2">
    <source>
        <dbReference type="ARBA" id="ARBA00022670"/>
    </source>
</evidence>
<proteinExistence type="inferred from homology"/>
<dbReference type="InterPro" id="IPR000209">
    <property type="entry name" value="Peptidase_S8/S53_dom"/>
</dbReference>
<evidence type="ECO:0000256" key="1">
    <source>
        <dbReference type="ARBA" id="ARBA00011073"/>
    </source>
</evidence>
<feature type="active site" description="Charge relay system" evidence="5">
    <location>
        <position position="136"/>
    </location>
</feature>
<dbReference type="InterPro" id="IPR015500">
    <property type="entry name" value="Peptidase_S8_subtilisin-rel"/>
</dbReference>
<feature type="active site" description="Charge relay system" evidence="5">
    <location>
        <position position="301"/>
    </location>
</feature>
<protein>
    <submittedName>
        <fullName evidence="7">S8 family serine peptidase</fullName>
    </submittedName>
</protein>
<dbReference type="GO" id="GO:0006508">
    <property type="term" value="P:proteolysis"/>
    <property type="evidence" value="ECO:0007669"/>
    <property type="project" value="UniProtKB-KW"/>
</dbReference>
<dbReference type="PROSITE" id="PS00138">
    <property type="entry name" value="SUBTILASE_SER"/>
    <property type="match status" value="1"/>
</dbReference>
<dbReference type="InterPro" id="IPR050131">
    <property type="entry name" value="Peptidase_S8_subtilisin-like"/>
</dbReference>
<dbReference type="InterPro" id="IPR023828">
    <property type="entry name" value="Peptidase_S8_Ser-AS"/>
</dbReference>
<dbReference type="AlphaFoldDB" id="A0AAU7QE83"/>
<evidence type="ECO:0000313" key="7">
    <source>
        <dbReference type="EMBL" id="XBS71448.1"/>
    </source>
</evidence>
<dbReference type="PANTHER" id="PTHR43806">
    <property type="entry name" value="PEPTIDASE S8"/>
    <property type="match status" value="1"/>
</dbReference>
<feature type="domain" description="Peptidase S8/S53" evidence="6">
    <location>
        <begin position="103"/>
        <end position="327"/>
    </location>
</feature>
<comment type="similarity">
    <text evidence="1 5">Belongs to the peptidase S8 family.</text>
</comment>
<organism evidence="7">
    <name type="scientific">Acerihabitans sp. KWT182</name>
    <dbReference type="NCBI Taxonomy" id="3157919"/>
    <lineage>
        <taxon>Bacteria</taxon>
        <taxon>Pseudomonadati</taxon>
        <taxon>Pseudomonadota</taxon>
        <taxon>Gammaproteobacteria</taxon>
        <taxon>Enterobacterales</taxon>
        <taxon>Pectobacteriaceae</taxon>
        <taxon>Acerihabitans</taxon>
    </lineage>
</organism>
<dbReference type="EMBL" id="CP157947">
    <property type="protein sequence ID" value="XBS71448.1"/>
    <property type="molecule type" value="Genomic_DNA"/>
</dbReference>
<accession>A0AAU7QE83</accession>
<dbReference type="SUPFAM" id="SSF52743">
    <property type="entry name" value="Subtilisin-like"/>
    <property type="match status" value="1"/>
</dbReference>